<accession>A0A067NQR0</accession>
<dbReference type="AlphaFoldDB" id="A0A067NQR0"/>
<proteinExistence type="predicted"/>
<reference evidence="3" key="1">
    <citation type="journal article" date="2014" name="Proc. Natl. Acad. Sci. U.S.A.">
        <title>Extensive sampling of basidiomycete genomes demonstrates inadequacy of the white-rot/brown-rot paradigm for wood decay fungi.</title>
        <authorList>
            <person name="Riley R."/>
            <person name="Salamov A.A."/>
            <person name="Brown D.W."/>
            <person name="Nagy L.G."/>
            <person name="Floudas D."/>
            <person name="Held B.W."/>
            <person name="Levasseur A."/>
            <person name="Lombard V."/>
            <person name="Morin E."/>
            <person name="Otillar R."/>
            <person name="Lindquist E.A."/>
            <person name="Sun H."/>
            <person name="LaButti K.M."/>
            <person name="Schmutz J."/>
            <person name="Jabbour D."/>
            <person name="Luo H."/>
            <person name="Baker S.E."/>
            <person name="Pisabarro A.G."/>
            <person name="Walton J.D."/>
            <person name="Blanchette R.A."/>
            <person name="Henrissat B."/>
            <person name="Martin F."/>
            <person name="Cullen D."/>
            <person name="Hibbett D.S."/>
            <person name="Grigoriev I.V."/>
        </authorList>
    </citation>
    <scope>NUCLEOTIDE SEQUENCE [LARGE SCALE GENOMIC DNA]</scope>
    <source>
        <strain evidence="3">PC15</strain>
    </source>
</reference>
<protein>
    <submittedName>
        <fullName evidence="2">Uncharacterized protein</fullName>
    </submittedName>
</protein>
<dbReference type="Proteomes" id="UP000027073">
    <property type="component" value="Unassembled WGS sequence"/>
</dbReference>
<dbReference type="InParanoid" id="A0A067NQR0"/>
<feature type="region of interest" description="Disordered" evidence="1">
    <location>
        <begin position="134"/>
        <end position="175"/>
    </location>
</feature>
<evidence type="ECO:0000313" key="2">
    <source>
        <dbReference type="EMBL" id="KDQ26437.1"/>
    </source>
</evidence>
<evidence type="ECO:0000256" key="1">
    <source>
        <dbReference type="SAM" id="MobiDB-lite"/>
    </source>
</evidence>
<gene>
    <name evidence="2" type="ORF">PLEOSDRAFT_1105341</name>
</gene>
<dbReference type="EMBL" id="KL198009">
    <property type="protein sequence ID" value="KDQ26437.1"/>
    <property type="molecule type" value="Genomic_DNA"/>
</dbReference>
<sequence length="189" mass="21249">MFSSSMTFEVAEMNRRRSANYMGTSAACKPISFDILKTSSSLLMVPISNITSIHYTQHQSTALITKLSGNHAETVIMSTKLNMDEMTWYLVANDKRHMKQWSRLRTSLGQFLRHRPSPESSQVRLYDTEEGCSVRGAHRTSPSSCRSEVRPLPGSPSRAREHKYHRSSAHDAKASTWRLACSSAPGLRS</sequence>
<dbReference type="HOGENOM" id="CLU_1434976_0_0_1"/>
<dbReference type="VEuPathDB" id="FungiDB:PLEOSDRAFT_1105341"/>
<evidence type="ECO:0000313" key="3">
    <source>
        <dbReference type="Proteomes" id="UP000027073"/>
    </source>
</evidence>
<organism evidence="2 3">
    <name type="scientific">Pleurotus ostreatus (strain PC15)</name>
    <name type="common">Oyster mushroom</name>
    <dbReference type="NCBI Taxonomy" id="1137138"/>
    <lineage>
        <taxon>Eukaryota</taxon>
        <taxon>Fungi</taxon>
        <taxon>Dikarya</taxon>
        <taxon>Basidiomycota</taxon>
        <taxon>Agaricomycotina</taxon>
        <taxon>Agaricomycetes</taxon>
        <taxon>Agaricomycetidae</taxon>
        <taxon>Agaricales</taxon>
        <taxon>Pleurotineae</taxon>
        <taxon>Pleurotaceae</taxon>
        <taxon>Pleurotus</taxon>
    </lineage>
</organism>
<name>A0A067NQR0_PLEO1</name>